<proteinExistence type="inferred from homology"/>
<dbReference type="RefSeq" id="WP_381218363.1">
    <property type="nucleotide sequence ID" value="NZ_JBHSPC010000100.1"/>
</dbReference>
<sequence>MGAPPVKRTSRDIRTANRYEVLRQIIAESPTSRQELAAATGLSLATVATLVGELLDLGMITEVGFEDSAGGRPRGLVAVDATGGALIGVDLAETYVRVELFDLALNVLARADEEMRPGENRPEQVVDHVTSAVGSVVERAGIESARVLGAGVSVPGQVDRATGVCEYAPNWDWHDVPLQDLLAERISHPLYLDNPLRACAVAELWFGAARGRGDAVVVNLGTGVGAGLVLGGGVHRGVSNSAGEWGHTTLVLDGRPCHCGNRGCVETYTGAPGIMLNLREVSPHSPLLRPDDQTATVDALARGVASGDPVAVKVLENTARYVGAGIADLINLFNPEVVVLSSWVAAAFGEPLLGAVREAVTRHALRRPLAATRIVLSPIPTDPVCLGAATFALEGALQAARKSHGTRATAPARTRGSGSGSGSGSGRP</sequence>
<gene>
    <name evidence="3" type="ORF">ACFP2V_29475</name>
</gene>
<dbReference type="PROSITE" id="PS01125">
    <property type="entry name" value="ROK"/>
    <property type="match status" value="1"/>
</dbReference>
<dbReference type="Gene3D" id="3.30.420.40">
    <property type="match status" value="2"/>
</dbReference>
<evidence type="ECO:0000313" key="3">
    <source>
        <dbReference type="EMBL" id="MFC5674060.1"/>
    </source>
</evidence>
<name>A0ABW0XWK7_9ACTN</name>
<organism evidence="3 4">
    <name type="scientific">Streptomyces incanus</name>
    <dbReference type="NCBI Taxonomy" id="887453"/>
    <lineage>
        <taxon>Bacteria</taxon>
        <taxon>Bacillati</taxon>
        <taxon>Actinomycetota</taxon>
        <taxon>Actinomycetes</taxon>
        <taxon>Kitasatosporales</taxon>
        <taxon>Streptomycetaceae</taxon>
        <taxon>Streptomyces</taxon>
    </lineage>
</organism>
<evidence type="ECO:0000256" key="2">
    <source>
        <dbReference type="SAM" id="MobiDB-lite"/>
    </source>
</evidence>
<reference evidence="4" key="1">
    <citation type="journal article" date="2019" name="Int. J. Syst. Evol. Microbiol.">
        <title>The Global Catalogue of Microorganisms (GCM) 10K type strain sequencing project: providing services to taxonomists for standard genome sequencing and annotation.</title>
        <authorList>
            <consortium name="The Broad Institute Genomics Platform"/>
            <consortium name="The Broad Institute Genome Sequencing Center for Infectious Disease"/>
            <person name="Wu L."/>
            <person name="Ma J."/>
        </authorList>
    </citation>
    <scope>NUCLEOTIDE SEQUENCE [LARGE SCALE GENOMIC DNA]</scope>
    <source>
        <strain evidence="4">JCM 13852</strain>
    </source>
</reference>
<feature type="compositionally biased region" description="Gly residues" evidence="2">
    <location>
        <begin position="417"/>
        <end position="428"/>
    </location>
</feature>
<dbReference type="InterPro" id="IPR036390">
    <property type="entry name" value="WH_DNA-bd_sf"/>
</dbReference>
<evidence type="ECO:0000256" key="1">
    <source>
        <dbReference type="ARBA" id="ARBA00006479"/>
    </source>
</evidence>
<dbReference type="SUPFAM" id="SSF46785">
    <property type="entry name" value="Winged helix' DNA-binding domain"/>
    <property type="match status" value="1"/>
</dbReference>
<dbReference type="PANTHER" id="PTHR18964:SF149">
    <property type="entry name" value="BIFUNCTIONAL UDP-N-ACETYLGLUCOSAMINE 2-EPIMERASE_N-ACETYLMANNOSAMINE KINASE"/>
    <property type="match status" value="1"/>
</dbReference>
<dbReference type="Pfam" id="PF00480">
    <property type="entry name" value="ROK"/>
    <property type="match status" value="1"/>
</dbReference>
<dbReference type="InterPro" id="IPR000600">
    <property type="entry name" value="ROK"/>
</dbReference>
<dbReference type="Gene3D" id="1.10.10.10">
    <property type="entry name" value="Winged helix-like DNA-binding domain superfamily/Winged helix DNA-binding domain"/>
    <property type="match status" value="1"/>
</dbReference>
<keyword evidence="4" id="KW-1185">Reference proteome</keyword>
<feature type="region of interest" description="Disordered" evidence="2">
    <location>
        <begin position="402"/>
        <end position="428"/>
    </location>
</feature>
<dbReference type="InterPro" id="IPR049874">
    <property type="entry name" value="ROK_cs"/>
</dbReference>
<dbReference type="Pfam" id="PF13412">
    <property type="entry name" value="HTH_24"/>
    <property type="match status" value="1"/>
</dbReference>
<dbReference type="EMBL" id="JBHSPC010000100">
    <property type="protein sequence ID" value="MFC5674060.1"/>
    <property type="molecule type" value="Genomic_DNA"/>
</dbReference>
<protein>
    <submittedName>
        <fullName evidence="3">ROK family transcriptional regulator</fullName>
    </submittedName>
</protein>
<dbReference type="InterPro" id="IPR036388">
    <property type="entry name" value="WH-like_DNA-bd_sf"/>
</dbReference>
<comment type="caution">
    <text evidence="3">The sequence shown here is derived from an EMBL/GenBank/DDBJ whole genome shotgun (WGS) entry which is preliminary data.</text>
</comment>
<comment type="similarity">
    <text evidence="1">Belongs to the ROK (NagC/XylR) family.</text>
</comment>
<evidence type="ECO:0000313" key="4">
    <source>
        <dbReference type="Proteomes" id="UP001596183"/>
    </source>
</evidence>
<dbReference type="SUPFAM" id="SSF53067">
    <property type="entry name" value="Actin-like ATPase domain"/>
    <property type="match status" value="1"/>
</dbReference>
<dbReference type="PANTHER" id="PTHR18964">
    <property type="entry name" value="ROK (REPRESSOR, ORF, KINASE) FAMILY"/>
    <property type="match status" value="1"/>
</dbReference>
<accession>A0ABW0XWK7</accession>
<dbReference type="Proteomes" id="UP001596183">
    <property type="component" value="Unassembled WGS sequence"/>
</dbReference>
<dbReference type="InterPro" id="IPR043129">
    <property type="entry name" value="ATPase_NBD"/>
</dbReference>